<evidence type="ECO:0000313" key="4">
    <source>
        <dbReference type="Proteomes" id="UP000681340"/>
    </source>
</evidence>
<proteinExistence type="predicted"/>
<keyword evidence="1" id="KW-0808">Transferase</keyword>
<accession>A0A919SU23</accession>
<organism evidence="3 4">
    <name type="scientific">Actinoplanes auranticolor</name>
    <dbReference type="NCBI Taxonomy" id="47988"/>
    <lineage>
        <taxon>Bacteria</taxon>
        <taxon>Bacillati</taxon>
        <taxon>Actinomycetota</taxon>
        <taxon>Actinomycetes</taxon>
        <taxon>Micromonosporales</taxon>
        <taxon>Micromonosporaceae</taxon>
        <taxon>Actinoplanes</taxon>
    </lineage>
</organism>
<sequence length="274" mass="30058">MTAVDRRAQARPLESPYLVHGVLDRNGVGTTVMTDVSIEAIEVAVHGQWSPRVSDTVSAALPLCLAGPSSSIIVDLRDLGDTYGASLPFWLALWREARLADAPMNMTFSLPETTALSRRLRNLRGPQPRVFATVLEARMGIAARTSRADRLQIRLEPRPASVAAARTLVTQACRLQNRPDALQDACLIVSELAANAVEHACTDFIVTVSHHGTRLHMAVHDRVSRFSRRSGSELICRQAALEERRRGLPLVHMIATAWGVVPTRHGKVVWATVM</sequence>
<dbReference type="Pfam" id="PF13581">
    <property type="entry name" value="HATPase_c_2"/>
    <property type="match status" value="1"/>
</dbReference>
<protein>
    <recommendedName>
        <fullName evidence="2">Histidine kinase/HSP90-like ATPase domain-containing protein</fullName>
    </recommendedName>
</protein>
<dbReference type="InterPro" id="IPR003594">
    <property type="entry name" value="HATPase_dom"/>
</dbReference>
<keyword evidence="4" id="KW-1185">Reference proteome</keyword>
<dbReference type="PANTHER" id="PTHR35526:SF3">
    <property type="entry name" value="ANTI-SIGMA-F FACTOR RSBW"/>
    <property type="match status" value="1"/>
</dbReference>
<name>A0A919SU23_9ACTN</name>
<dbReference type="PANTHER" id="PTHR35526">
    <property type="entry name" value="ANTI-SIGMA-F FACTOR RSBW-RELATED"/>
    <property type="match status" value="1"/>
</dbReference>
<evidence type="ECO:0000313" key="3">
    <source>
        <dbReference type="EMBL" id="GIM76998.1"/>
    </source>
</evidence>
<dbReference type="InterPro" id="IPR050267">
    <property type="entry name" value="Anti-sigma-factor_SerPK"/>
</dbReference>
<dbReference type="RefSeq" id="WP_212993210.1">
    <property type="nucleotide sequence ID" value="NZ_BAABEA010000009.1"/>
</dbReference>
<reference evidence="3" key="1">
    <citation type="submission" date="2021-03" db="EMBL/GenBank/DDBJ databases">
        <title>Whole genome shotgun sequence of Actinoplanes auranticolor NBRC 12245.</title>
        <authorList>
            <person name="Komaki H."/>
            <person name="Tamura T."/>
        </authorList>
    </citation>
    <scope>NUCLEOTIDE SEQUENCE</scope>
    <source>
        <strain evidence="3">NBRC 12245</strain>
    </source>
</reference>
<dbReference type="EMBL" id="BOQL01000065">
    <property type="protein sequence ID" value="GIM76998.1"/>
    <property type="molecule type" value="Genomic_DNA"/>
</dbReference>
<evidence type="ECO:0000259" key="2">
    <source>
        <dbReference type="Pfam" id="PF13581"/>
    </source>
</evidence>
<keyword evidence="1" id="KW-0418">Kinase</keyword>
<dbReference type="CDD" id="cd16936">
    <property type="entry name" value="HATPase_RsbW-like"/>
    <property type="match status" value="1"/>
</dbReference>
<dbReference type="InterPro" id="IPR036890">
    <property type="entry name" value="HATPase_C_sf"/>
</dbReference>
<dbReference type="GO" id="GO:0004674">
    <property type="term" value="F:protein serine/threonine kinase activity"/>
    <property type="evidence" value="ECO:0007669"/>
    <property type="project" value="UniProtKB-KW"/>
</dbReference>
<evidence type="ECO:0000256" key="1">
    <source>
        <dbReference type="ARBA" id="ARBA00022527"/>
    </source>
</evidence>
<feature type="domain" description="Histidine kinase/HSP90-like ATPase" evidence="2">
    <location>
        <begin position="156"/>
        <end position="272"/>
    </location>
</feature>
<comment type="caution">
    <text evidence="3">The sequence shown here is derived from an EMBL/GenBank/DDBJ whole genome shotgun (WGS) entry which is preliminary data.</text>
</comment>
<dbReference type="AlphaFoldDB" id="A0A919SU23"/>
<dbReference type="Proteomes" id="UP000681340">
    <property type="component" value="Unassembled WGS sequence"/>
</dbReference>
<gene>
    <name evidence="3" type="ORF">Aau02nite_73710</name>
</gene>
<dbReference type="Gene3D" id="3.30.565.10">
    <property type="entry name" value="Histidine kinase-like ATPase, C-terminal domain"/>
    <property type="match status" value="1"/>
</dbReference>
<keyword evidence="1" id="KW-0723">Serine/threonine-protein kinase</keyword>